<proteinExistence type="predicted"/>
<evidence type="ECO:0000256" key="1">
    <source>
        <dbReference type="SAM" id="MobiDB-lite"/>
    </source>
</evidence>
<dbReference type="EMBL" id="MU003699">
    <property type="protein sequence ID" value="KAF2810624.1"/>
    <property type="molecule type" value="Genomic_DNA"/>
</dbReference>
<accession>A0A6A6YRG3</accession>
<reference evidence="4" key="2">
    <citation type="submission" date="2020-04" db="EMBL/GenBank/DDBJ databases">
        <authorList>
            <consortium name="NCBI Genome Project"/>
        </authorList>
    </citation>
    <scope>NUCLEOTIDE SEQUENCE</scope>
    <source>
        <strain evidence="4">CBS 304.34</strain>
    </source>
</reference>
<evidence type="ECO:0000313" key="2">
    <source>
        <dbReference type="EMBL" id="KAF2810624.1"/>
    </source>
</evidence>
<name>A0A6A6YRG3_9PEZI</name>
<protein>
    <submittedName>
        <fullName evidence="2 4">Uncharacterized protein</fullName>
    </submittedName>
</protein>
<gene>
    <name evidence="2 4" type="ORF">BDZ99DRAFT_560847</name>
</gene>
<dbReference type="GeneID" id="54468193"/>
<feature type="compositionally biased region" description="Acidic residues" evidence="1">
    <location>
        <begin position="274"/>
        <end position="319"/>
    </location>
</feature>
<dbReference type="OrthoDB" id="10481983at2759"/>
<dbReference type="Proteomes" id="UP000504636">
    <property type="component" value="Unplaced"/>
</dbReference>
<keyword evidence="3" id="KW-1185">Reference proteome</keyword>
<reference evidence="2 4" key="1">
    <citation type="journal article" date="2020" name="Stud. Mycol.">
        <title>101 Dothideomycetes genomes: a test case for predicting lifestyles and emergence of pathogens.</title>
        <authorList>
            <person name="Haridas S."/>
            <person name="Albert R."/>
            <person name="Binder M."/>
            <person name="Bloem J."/>
            <person name="Labutti K."/>
            <person name="Salamov A."/>
            <person name="Andreopoulos B."/>
            <person name="Baker S."/>
            <person name="Barry K."/>
            <person name="Bills G."/>
            <person name="Bluhm B."/>
            <person name="Cannon C."/>
            <person name="Castanera R."/>
            <person name="Culley D."/>
            <person name="Daum C."/>
            <person name="Ezra D."/>
            <person name="Gonzalez J."/>
            <person name="Henrissat B."/>
            <person name="Kuo A."/>
            <person name="Liang C."/>
            <person name="Lipzen A."/>
            <person name="Lutzoni F."/>
            <person name="Magnuson J."/>
            <person name="Mondo S."/>
            <person name="Nolan M."/>
            <person name="Ohm R."/>
            <person name="Pangilinan J."/>
            <person name="Park H.-J."/>
            <person name="Ramirez L."/>
            <person name="Alfaro M."/>
            <person name="Sun H."/>
            <person name="Tritt A."/>
            <person name="Yoshinaga Y."/>
            <person name="Zwiers L.-H."/>
            <person name="Turgeon B."/>
            <person name="Goodwin S."/>
            <person name="Spatafora J."/>
            <person name="Crous P."/>
            <person name="Grigoriev I."/>
        </authorList>
    </citation>
    <scope>NUCLEOTIDE SEQUENCE</scope>
    <source>
        <strain evidence="2 4">CBS 304.34</strain>
    </source>
</reference>
<evidence type="ECO:0000313" key="4">
    <source>
        <dbReference type="RefSeq" id="XP_033577588.1"/>
    </source>
</evidence>
<dbReference type="RefSeq" id="XP_033577588.1">
    <property type="nucleotide sequence ID" value="XM_033727300.1"/>
</dbReference>
<reference evidence="4" key="3">
    <citation type="submission" date="2025-04" db="UniProtKB">
        <authorList>
            <consortium name="RefSeq"/>
        </authorList>
    </citation>
    <scope>IDENTIFICATION</scope>
    <source>
        <strain evidence="4">CBS 304.34</strain>
    </source>
</reference>
<dbReference type="AlphaFoldDB" id="A0A6A6YRG3"/>
<sequence length="339" mass="38300">MANNATMDGPTPEAPCILLAIPQELRDKILFFALPEAYALPISWDPRDGRQVTPVGLYPKAPYPFNETEEHSYQPIPLLSVSYQIRSESLSVLSHQILLEVCTFEALSALLPLIPDVAPLPTFPRNFHLNIFYGFSLWIPEYVDPFKTPGPTKTRGYCKAWLAQLERLPANTDTVTLDFSHPVAGNDQRERLLDYDKEPLVLVQRGSAKLWRKTCGKVTVNVIGWGLARRQDSTTVLERSVYCPGRKKGKKENRSSGGCTQNFWSVLSDLEVEEEYDEDEDEDYEESDEESDSEPYEEDLDSGGESDYTSDIEEEESVEEGSNSLASYITRGRICRRAV</sequence>
<evidence type="ECO:0000313" key="3">
    <source>
        <dbReference type="Proteomes" id="UP000504636"/>
    </source>
</evidence>
<feature type="region of interest" description="Disordered" evidence="1">
    <location>
        <begin position="274"/>
        <end position="324"/>
    </location>
</feature>
<organism evidence="2">
    <name type="scientific">Mytilinidion resinicola</name>
    <dbReference type="NCBI Taxonomy" id="574789"/>
    <lineage>
        <taxon>Eukaryota</taxon>
        <taxon>Fungi</taxon>
        <taxon>Dikarya</taxon>
        <taxon>Ascomycota</taxon>
        <taxon>Pezizomycotina</taxon>
        <taxon>Dothideomycetes</taxon>
        <taxon>Pleosporomycetidae</taxon>
        <taxon>Mytilinidiales</taxon>
        <taxon>Mytilinidiaceae</taxon>
        <taxon>Mytilinidion</taxon>
    </lineage>
</organism>